<dbReference type="Pfam" id="PF00054">
    <property type="entry name" value="Laminin_G_1"/>
    <property type="match status" value="1"/>
</dbReference>
<dbReference type="GO" id="GO:0005509">
    <property type="term" value="F:calcium ion binding"/>
    <property type="evidence" value="ECO:0007669"/>
    <property type="project" value="InterPro"/>
</dbReference>
<dbReference type="InterPro" id="IPR001881">
    <property type="entry name" value="EGF-like_Ca-bd_dom"/>
</dbReference>
<dbReference type="PANTHER" id="PTHR45836">
    <property type="entry name" value="SLIT HOMOLOG"/>
    <property type="match status" value="1"/>
</dbReference>
<dbReference type="PROSITE" id="PS00010">
    <property type="entry name" value="ASX_HYDROXYL"/>
    <property type="match status" value="3"/>
</dbReference>
<dbReference type="SMART" id="SM00013">
    <property type="entry name" value="LRRNT"/>
    <property type="match status" value="2"/>
</dbReference>
<evidence type="ECO:0000256" key="10">
    <source>
        <dbReference type="SAM" id="MobiDB-lite"/>
    </source>
</evidence>
<feature type="domain" description="CTCK" evidence="12">
    <location>
        <begin position="1066"/>
        <end position="1124"/>
    </location>
</feature>
<evidence type="ECO:0000256" key="3">
    <source>
        <dbReference type="ARBA" id="ARBA00022525"/>
    </source>
</evidence>
<feature type="disulfide bond" evidence="9">
    <location>
        <begin position="666"/>
        <end position="675"/>
    </location>
</feature>
<feature type="region of interest" description="Disordered" evidence="10">
    <location>
        <begin position="1461"/>
        <end position="1489"/>
    </location>
</feature>
<dbReference type="PROSITE" id="PS50026">
    <property type="entry name" value="EGF_3"/>
    <property type="match status" value="7"/>
</dbReference>
<dbReference type="GO" id="GO:0051239">
    <property type="term" value="P:regulation of multicellular organismal process"/>
    <property type="evidence" value="ECO:0007669"/>
    <property type="project" value="UniProtKB-ARBA"/>
</dbReference>
<dbReference type="PROSITE" id="PS01187">
    <property type="entry name" value="EGF_CA"/>
    <property type="match status" value="2"/>
</dbReference>
<feature type="disulfide bond" evidence="9">
    <location>
        <begin position="628"/>
        <end position="637"/>
    </location>
</feature>
<dbReference type="SMART" id="SM00041">
    <property type="entry name" value="CT"/>
    <property type="match status" value="1"/>
</dbReference>
<comment type="subcellular location">
    <subcellularLocation>
        <location evidence="1">Secreted</location>
    </subcellularLocation>
</comment>
<dbReference type="InterPro" id="IPR013032">
    <property type="entry name" value="EGF-like_CS"/>
</dbReference>
<dbReference type="SUPFAM" id="SSF52058">
    <property type="entry name" value="L domain-like"/>
    <property type="match status" value="2"/>
</dbReference>
<feature type="region of interest" description="Disordered" evidence="10">
    <location>
        <begin position="1230"/>
        <end position="1252"/>
    </location>
</feature>
<dbReference type="STRING" id="112268.A0A182W0N9"/>
<feature type="domain" description="EGF-like" evidence="14">
    <location>
        <begin position="601"/>
        <end position="638"/>
    </location>
</feature>
<dbReference type="CDD" id="cd00110">
    <property type="entry name" value="LamG"/>
    <property type="match status" value="1"/>
</dbReference>
<keyword evidence="11" id="KW-1133">Transmembrane helix</keyword>
<dbReference type="GO" id="GO:0007548">
    <property type="term" value="P:sex differentiation"/>
    <property type="evidence" value="ECO:0007669"/>
    <property type="project" value="UniProtKB-ARBA"/>
</dbReference>
<dbReference type="InterPro" id="IPR018097">
    <property type="entry name" value="EGF_Ca-bd_CS"/>
</dbReference>
<dbReference type="GO" id="GO:0048495">
    <property type="term" value="F:Roundabout binding"/>
    <property type="evidence" value="ECO:0007669"/>
    <property type="project" value="TreeGrafter"/>
</dbReference>
<feature type="domain" description="EGF-like" evidence="14">
    <location>
        <begin position="718"/>
        <end position="754"/>
    </location>
</feature>
<dbReference type="VEuPathDB" id="VectorBase:AMIN003898"/>
<keyword evidence="7" id="KW-0677">Repeat</keyword>
<evidence type="ECO:0000259" key="13">
    <source>
        <dbReference type="PROSITE" id="PS50025"/>
    </source>
</evidence>
<dbReference type="GO" id="GO:0048565">
    <property type="term" value="P:digestive tract development"/>
    <property type="evidence" value="ECO:0007669"/>
    <property type="project" value="UniProtKB-ARBA"/>
</dbReference>
<dbReference type="PROSITE" id="PS00022">
    <property type="entry name" value="EGF_1"/>
    <property type="match status" value="7"/>
</dbReference>
<dbReference type="Gene3D" id="3.80.10.10">
    <property type="entry name" value="Ribonuclease Inhibitor"/>
    <property type="match status" value="3"/>
</dbReference>
<evidence type="ECO:0000256" key="11">
    <source>
        <dbReference type="SAM" id="Phobius"/>
    </source>
</evidence>
<dbReference type="FunFam" id="2.10.25.10:FF:000080">
    <property type="entry name" value="Neurogenic locus notch 1"/>
    <property type="match status" value="2"/>
</dbReference>
<feature type="region of interest" description="Disordered" evidence="10">
    <location>
        <begin position="1267"/>
        <end position="1319"/>
    </location>
</feature>
<dbReference type="FunFam" id="3.80.10.10:FF:000004">
    <property type="entry name" value="Slit guidance ligand 2"/>
    <property type="match status" value="1"/>
</dbReference>
<feature type="domain" description="EGF-like" evidence="14">
    <location>
        <begin position="564"/>
        <end position="599"/>
    </location>
</feature>
<dbReference type="FunFam" id="2.10.25.10:FF:000587">
    <property type="entry name" value="Slit 2"/>
    <property type="match status" value="1"/>
</dbReference>
<dbReference type="SMART" id="SM00369">
    <property type="entry name" value="LRR_TYP"/>
    <property type="match status" value="10"/>
</dbReference>
<dbReference type="InterPro" id="IPR001611">
    <property type="entry name" value="Leu-rich_rpt"/>
</dbReference>
<dbReference type="Proteomes" id="UP000075920">
    <property type="component" value="Unassembled WGS sequence"/>
</dbReference>
<feature type="compositionally biased region" description="Basic and acidic residues" evidence="10">
    <location>
        <begin position="1389"/>
        <end position="1398"/>
    </location>
</feature>
<dbReference type="InterPro" id="IPR003591">
    <property type="entry name" value="Leu-rich_rpt_typical-subtyp"/>
</dbReference>
<evidence type="ECO:0000256" key="9">
    <source>
        <dbReference type="PROSITE-ProRule" id="PRU00076"/>
    </source>
</evidence>
<feature type="disulfide bond" evidence="9">
    <location>
        <begin position="744"/>
        <end position="753"/>
    </location>
</feature>
<feature type="domain" description="Laminin G" evidence="13">
    <location>
        <begin position="806"/>
        <end position="979"/>
    </location>
</feature>
<evidence type="ECO:0000256" key="5">
    <source>
        <dbReference type="ARBA" id="ARBA00022614"/>
    </source>
</evidence>
<dbReference type="InterPro" id="IPR006207">
    <property type="entry name" value="Cys_knot_C"/>
</dbReference>
<dbReference type="GO" id="GO:0048598">
    <property type="term" value="P:embryonic morphogenesis"/>
    <property type="evidence" value="ECO:0007669"/>
    <property type="project" value="UniProtKB-ARBA"/>
</dbReference>
<feature type="domain" description="EGF-like" evidence="14">
    <location>
        <begin position="640"/>
        <end position="676"/>
    </location>
</feature>
<reference evidence="16" key="1">
    <citation type="submission" date="2013-03" db="EMBL/GenBank/DDBJ databases">
        <title>The Genome Sequence of Anopheles minimus MINIMUS1.</title>
        <authorList>
            <consortium name="The Broad Institute Genomics Platform"/>
            <person name="Neafsey D.E."/>
            <person name="Walton C."/>
            <person name="Walker B."/>
            <person name="Young S.K."/>
            <person name="Zeng Q."/>
            <person name="Gargeya S."/>
            <person name="Fitzgerald M."/>
            <person name="Haas B."/>
            <person name="Abouelleil A."/>
            <person name="Allen A.W."/>
            <person name="Alvarado L."/>
            <person name="Arachchi H.M."/>
            <person name="Berlin A.M."/>
            <person name="Chapman S.B."/>
            <person name="Gainer-Dewar J."/>
            <person name="Goldberg J."/>
            <person name="Griggs A."/>
            <person name="Gujja S."/>
            <person name="Hansen M."/>
            <person name="Howarth C."/>
            <person name="Imamovic A."/>
            <person name="Ireland A."/>
            <person name="Larimer J."/>
            <person name="McCowan C."/>
            <person name="Murphy C."/>
            <person name="Pearson M."/>
            <person name="Poon T.W."/>
            <person name="Priest M."/>
            <person name="Roberts A."/>
            <person name="Saif S."/>
            <person name="Shea T."/>
            <person name="Sisk P."/>
            <person name="Sykes S."/>
            <person name="Wortman J."/>
            <person name="Nusbaum C."/>
            <person name="Birren B."/>
        </authorList>
    </citation>
    <scope>NUCLEOTIDE SEQUENCE [LARGE SCALE GENOMIC DNA]</scope>
    <source>
        <strain evidence="16">MINIMUS1</strain>
    </source>
</reference>
<feature type="transmembrane region" description="Helical" evidence="11">
    <location>
        <begin position="1794"/>
        <end position="1815"/>
    </location>
</feature>
<evidence type="ECO:0000313" key="16">
    <source>
        <dbReference type="Proteomes" id="UP000075920"/>
    </source>
</evidence>
<dbReference type="GO" id="GO:0022407">
    <property type="term" value="P:regulation of cell-cell adhesion"/>
    <property type="evidence" value="ECO:0007669"/>
    <property type="project" value="UniProtKB-ARBA"/>
</dbReference>
<feature type="region of interest" description="Disordered" evidence="10">
    <location>
        <begin position="1579"/>
        <end position="1598"/>
    </location>
</feature>
<dbReference type="Pfam" id="PF13855">
    <property type="entry name" value="LRR_8"/>
    <property type="match status" value="3"/>
</dbReference>
<dbReference type="SMART" id="SM00282">
    <property type="entry name" value="LamG"/>
    <property type="match status" value="1"/>
</dbReference>
<proteinExistence type="predicted"/>
<feature type="compositionally biased region" description="Basic and acidic residues" evidence="10">
    <location>
        <begin position="1267"/>
        <end position="1277"/>
    </location>
</feature>
<dbReference type="Gene3D" id="2.10.25.10">
    <property type="entry name" value="Laminin"/>
    <property type="match status" value="7"/>
</dbReference>
<dbReference type="FunFam" id="2.10.25.10:FF:000095">
    <property type="entry name" value="Notch, isoform B"/>
    <property type="match status" value="1"/>
</dbReference>
<dbReference type="Pfam" id="PF01462">
    <property type="entry name" value="LRRNT"/>
    <property type="match status" value="2"/>
</dbReference>
<dbReference type="GO" id="GO:0008201">
    <property type="term" value="F:heparin binding"/>
    <property type="evidence" value="ECO:0007669"/>
    <property type="project" value="TreeGrafter"/>
</dbReference>
<dbReference type="SUPFAM" id="SSF57196">
    <property type="entry name" value="EGF/Laminin"/>
    <property type="match status" value="6"/>
</dbReference>
<reference evidence="15" key="2">
    <citation type="submission" date="2020-05" db="UniProtKB">
        <authorList>
            <consortium name="EnsemblMetazoa"/>
        </authorList>
    </citation>
    <scope>IDENTIFICATION</scope>
    <source>
        <strain evidence="15">MINIMUS1</strain>
    </source>
</reference>
<dbReference type="InterPro" id="IPR000483">
    <property type="entry name" value="Cys-rich_flank_reg_C"/>
</dbReference>
<dbReference type="FunFam" id="2.60.120.200:FF:000134">
    <property type="entry name" value="Slit 2"/>
    <property type="match status" value="1"/>
</dbReference>
<dbReference type="SMART" id="SM00082">
    <property type="entry name" value="LRRCT"/>
    <property type="match status" value="3"/>
</dbReference>
<dbReference type="GO" id="GO:0009986">
    <property type="term" value="C:cell surface"/>
    <property type="evidence" value="ECO:0007669"/>
    <property type="project" value="UniProtKB-ARBA"/>
</dbReference>
<keyword evidence="6" id="KW-0732">Signal</keyword>
<dbReference type="Pfam" id="PF01463">
    <property type="entry name" value="LRRCT"/>
    <property type="match status" value="3"/>
</dbReference>
<dbReference type="InterPro" id="IPR051355">
    <property type="entry name" value="Notch/Slit_guidance"/>
</dbReference>
<accession>A0A182W0N9</accession>
<dbReference type="FunFam" id="2.10.25.10:FF:000729">
    <property type="entry name" value="Blast:Protein slit"/>
    <property type="match status" value="1"/>
</dbReference>
<evidence type="ECO:0000256" key="4">
    <source>
        <dbReference type="ARBA" id="ARBA00022536"/>
    </source>
</evidence>
<keyword evidence="4 9" id="KW-0245">EGF-like domain</keyword>
<evidence type="ECO:0000313" key="15">
    <source>
        <dbReference type="EnsemblMetazoa" id="AMIN003898-PA"/>
    </source>
</evidence>
<feature type="domain" description="EGF-like" evidence="14">
    <location>
        <begin position="765"/>
        <end position="803"/>
    </location>
</feature>
<feature type="compositionally biased region" description="Acidic residues" evidence="10">
    <location>
        <begin position="1278"/>
        <end position="1297"/>
    </location>
</feature>
<dbReference type="PROSITE" id="PS01186">
    <property type="entry name" value="EGF_2"/>
    <property type="match status" value="4"/>
</dbReference>
<feature type="disulfide bond" evidence="9">
    <location>
        <begin position="769"/>
        <end position="779"/>
    </location>
</feature>
<dbReference type="InterPro" id="IPR013320">
    <property type="entry name" value="ConA-like_dom_sf"/>
</dbReference>
<keyword evidence="3" id="KW-0964">Secreted</keyword>
<dbReference type="GO" id="GO:0048732">
    <property type="term" value="P:gland development"/>
    <property type="evidence" value="ECO:0007669"/>
    <property type="project" value="UniProtKB-ARBA"/>
</dbReference>
<dbReference type="GO" id="GO:0007498">
    <property type="term" value="P:mesoderm development"/>
    <property type="evidence" value="ECO:0007669"/>
    <property type="project" value="UniProtKB-ARBA"/>
</dbReference>
<dbReference type="GO" id="GO:0071944">
    <property type="term" value="C:cell periphery"/>
    <property type="evidence" value="ECO:0007669"/>
    <property type="project" value="UniProtKB-ARBA"/>
</dbReference>
<feature type="disulfide bond" evidence="9">
    <location>
        <begin position="589"/>
        <end position="598"/>
    </location>
</feature>
<feature type="compositionally biased region" description="Acidic residues" evidence="10">
    <location>
        <begin position="1236"/>
        <end position="1252"/>
    </location>
</feature>
<feature type="region of interest" description="Disordered" evidence="10">
    <location>
        <begin position="1677"/>
        <end position="1699"/>
    </location>
</feature>
<dbReference type="GO" id="GO:0010631">
    <property type="term" value="P:epithelial cell migration"/>
    <property type="evidence" value="ECO:0007669"/>
    <property type="project" value="UniProtKB-ARBA"/>
</dbReference>
<dbReference type="GO" id="GO:0007411">
    <property type="term" value="P:axon guidance"/>
    <property type="evidence" value="ECO:0007669"/>
    <property type="project" value="TreeGrafter"/>
</dbReference>
<dbReference type="InterPro" id="IPR000742">
    <property type="entry name" value="EGF"/>
</dbReference>
<dbReference type="SUPFAM" id="SSF49899">
    <property type="entry name" value="Concanavalin A-like lectins/glucanases"/>
    <property type="match status" value="1"/>
</dbReference>
<keyword evidence="11" id="KW-0812">Transmembrane</keyword>
<dbReference type="FunFam" id="2.10.25.10:FF:000556">
    <property type="entry name" value="Blast:Protein slit"/>
    <property type="match status" value="1"/>
</dbReference>
<comment type="caution">
    <text evidence="9">Lacks conserved residue(s) required for the propagation of feature annotation.</text>
</comment>
<feature type="disulfide bond" evidence="9">
    <location>
        <begin position="793"/>
        <end position="802"/>
    </location>
</feature>
<dbReference type="GO" id="GO:0005576">
    <property type="term" value="C:extracellular region"/>
    <property type="evidence" value="ECO:0007669"/>
    <property type="project" value="UniProtKB-SubCell"/>
</dbReference>
<feature type="region of interest" description="Disordered" evidence="10">
    <location>
        <begin position="1520"/>
        <end position="1552"/>
    </location>
</feature>
<evidence type="ECO:0000256" key="1">
    <source>
        <dbReference type="ARBA" id="ARBA00004613"/>
    </source>
</evidence>
<dbReference type="InterPro" id="IPR001791">
    <property type="entry name" value="Laminin_G"/>
</dbReference>
<keyword evidence="8 9" id="KW-1015">Disulfide bond</keyword>
<evidence type="ECO:0000259" key="14">
    <source>
        <dbReference type="PROSITE" id="PS50026"/>
    </source>
</evidence>
<dbReference type="InterPro" id="IPR032675">
    <property type="entry name" value="LRR_dom_sf"/>
</dbReference>
<dbReference type="Pfam" id="PF12661">
    <property type="entry name" value="hEGF"/>
    <property type="match status" value="1"/>
</dbReference>
<feature type="compositionally biased region" description="Basic and acidic residues" evidence="10">
    <location>
        <begin position="1525"/>
        <end position="1535"/>
    </location>
</feature>
<dbReference type="SMART" id="SM00179">
    <property type="entry name" value="EGF_CA"/>
    <property type="match status" value="6"/>
</dbReference>
<dbReference type="GO" id="GO:0048568">
    <property type="term" value="P:embryonic organ development"/>
    <property type="evidence" value="ECO:0007669"/>
    <property type="project" value="UniProtKB-ARBA"/>
</dbReference>
<keyword evidence="11" id="KW-0472">Membrane</keyword>
<dbReference type="Pfam" id="PF00008">
    <property type="entry name" value="EGF"/>
    <property type="match status" value="4"/>
</dbReference>
<keyword evidence="2" id="KW-0217">Developmental protein</keyword>
<evidence type="ECO:0000256" key="8">
    <source>
        <dbReference type="ARBA" id="ARBA00023157"/>
    </source>
</evidence>
<dbReference type="InterPro" id="IPR000372">
    <property type="entry name" value="LRRNT"/>
</dbReference>
<feature type="compositionally biased region" description="Polar residues" evidence="10">
    <location>
        <begin position="1579"/>
        <end position="1593"/>
    </location>
</feature>
<dbReference type="PANTHER" id="PTHR45836:SF4">
    <property type="entry name" value="PROTEIN SLIT"/>
    <property type="match status" value="1"/>
</dbReference>
<evidence type="ECO:0000256" key="6">
    <source>
        <dbReference type="ARBA" id="ARBA00022729"/>
    </source>
</evidence>
<name>A0A182W0N9_9DIPT</name>
<evidence type="ECO:0000256" key="2">
    <source>
        <dbReference type="ARBA" id="ARBA00022473"/>
    </source>
</evidence>
<keyword evidence="16" id="KW-1185">Reference proteome</keyword>
<evidence type="ECO:0000256" key="7">
    <source>
        <dbReference type="ARBA" id="ARBA00022737"/>
    </source>
</evidence>
<dbReference type="PROSITE" id="PS50025">
    <property type="entry name" value="LAM_G_DOMAIN"/>
    <property type="match status" value="1"/>
</dbReference>
<feature type="domain" description="EGF-like" evidence="14">
    <location>
        <begin position="1004"/>
        <end position="1041"/>
    </location>
</feature>
<dbReference type="InterPro" id="IPR000152">
    <property type="entry name" value="EGF-type_Asp/Asn_hydroxyl_site"/>
</dbReference>
<dbReference type="EnsemblMetazoa" id="AMIN003898-RA">
    <property type="protein sequence ID" value="AMIN003898-PA"/>
    <property type="gene ID" value="AMIN003898"/>
</dbReference>
<dbReference type="CDD" id="cd00054">
    <property type="entry name" value="EGF_CA"/>
    <property type="match status" value="5"/>
</dbReference>
<feature type="domain" description="EGF-like" evidence="14">
    <location>
        <begin position="678"/>
        <end position="716"/>
    </location>
</feature>
<dbReference type="GO" id="GO:0008347">
    <property type="term" value="P:glial cell migration"/>
    <property type="evidence" value="ECO:0007669"/>
    <property type="project" value="UniProtKB-ARBA"/>
</dbReference>
<dbReference type="PROSITE" id="PS51450">
    <property type="entry name" value="LRR"/>
    <property type="match status" value="3"/>
</dbReference>
<feature type="disulfide bond" evidence="9">
    <location>
        <begin position="774"/>
        <end position="791"/>
    </location>
</feature>
<sequence>MKNEPKNSASQQSTRIICPADPAIKSKGTLVLYGNKIKDLPASVFKGLTSLQLLLLNANEISCVRRDAFKDLHNLSLLSLYDNNIQSLANGTFDSLRSIQTLHLARNPFICDCNLRWLGDYLHQNPIETSGARCDAPKRMQRRRIEALKDEKFKCTDDYSKIKYSGECRMDQECPAACHCDRTTVDCSGRGLKEIPRDIPLYTTELLLNDNELNRIKSDGLFGRLPNLAKLDLRRNQISGIEPNAFEGAIRIQELFLSENKIAEVHNKMFLGLHQLKTLSLYDNIITCVMPGSFDYLTSLTQLNLASNPFRCNCHLAWFSDWLRKKQLNGPPARCTSPSKVRDVPIKDLPHFDFKCTSDMDQGCLGEGYCPPSCTCTGTVVRCSRNKLKEIPKSIPAETTELYLESNEISMIHSNRINHLKALTRLDLSNNQIGILSNHTFANLSKLSTLIISYNNLQCVQKHALSGLTNLKVLSLHGNKISMIPEGTFNDLQSITHIALGSNPLYCDCSLRWLSEWVKRDYVEPGIARCAEPEPMKDKLILSTPATQFVCSGRVSNEILSKCDACYTFPCKNEAVCSALPERQYECKCKPGYHGTHCEFMIDACYGNPCRNNGTCTVLEEGRFSCHCLHGYSGSRCELNIDDCVDHKCQNNGTCVDGVNSYSCSCAASFTGEYCESKIEFCGKDFNPCQNGAKCVDHTTHYSCECSPGYRGLNCSDNIDDCVNHMCQNGGTCVDGINDYTCKCPNEFTGKFCEGAPMVAMMYPQTSPCQQHECKFGVCFQPNPSSADYICKCAPGYSGKRCEYLTSLTFLHNNSFIELEPLRTKPEANVTIVFSSTQQNGVLMYDGHNEHLAVELFNGRIRVSYDVGNDPVSTMYSFEMVADGKYHMVELLAIKKNFTLRVDRGLARSIINEGAKDYLKLSSPMYLGGLPAEPGQQAYKQWHLRNLTSFKGCMKEVWINHKQVDFLNAARQQKITPGCALLDPDSEGEMDDDFMQETPVILKEVNPCENHQCKRGGKCVPNGKGGYTCKCKKGTKGKYCDQGEGSVSLVIDEDPFKTSSSAANTCRKEQVREYYTENDCRSRQPLKYAKCVGGCGNQCCAAKVVRRRKVRMVCSNNTKYVKQLDIHVASHGGIYPNGQQTNGTLGLHLSSLSEANLNTTTTTTTIHSSSSDKWINFEVDYDDEMMQNDAPAPAPLAVVPIEPHTTETFPAVTTAGDEFHRVMHQLEELKEKPLFSEDELEEATEDDDLFDDEDYDLEEVIRRHKQRLEESRRKAGIVDDEDDDDYYDDYSAEEDDEEQRRKQTKQPTAGTAPDEGTDNVMQDYLSNIKSKSAPHRFKSKFDDFNDSGDGDLLSGISSSRKLRKNDSIKIISTPNGKVGIVYKVEPKVTEDESSRKGSPDGAGVVANAGGAGEQRQNKITPVITADGKVALLYRGASDNGDTFRNKYEPITAKDILQLIDNNNNNNNSTGSAAGGNSPASGAGSSNTNSSIKNITNNNIYNSHNNYGNSYDSFNRNVNNVIVDSHPPETGDDSRENNAANGGGASRTDQLPTVAFPRITTPMPRNSPSNVHHHVALSSTTTSNVLATPTSSSPYGKMDGTLMPTASGAFLPYDRQENSLLINRPLSEVLGIRKNQYLETNTIKIPNSETSTNKMRIGTNNNLLSSLLHNLQHGLPNGTSIGDHREPHLRRPGTDDEQHRRAGYSVNGFSRSRFYINRRTTPALPPRIIKEESEEDTFIGDGDDNALPEVINLAIIPAFEHEIDEKYIRPHHGDLHRRHRHQYNVAPGQPAVHCAMQALVACAVLATFFGIVGTYFKSRVVDHIRVLYW</sequence>
<evidence type="ECO:0000259" key="12">
    <source>
        <dbReference type="PROSITE" id="PS01225"/>
    </source>
</evidence>
<feature type="disulfide bond" evidence="9">
    <location>
        <begin position="1031"/>
        <end position="1040"/>
    </location>
</feature>
<dbReference type="FunFam" id="3.80.10.10:FF:000002">
    <property type="entry name" value="Slit guidance ligand 2"/>
    <property type="match status" value="2"/>
</dbReference>
<dbReference type="PROSITE" id="PS01225">
    <property type="entry name" value="CTCK_2"/>
    <property type="match status" value="1"/>
</dbReference>
<feature type="disulfide bond" evidence="9">
    <location>
        <begin position="706"/>
        <end position="715"/>
    </location>
</feature>
<feature type="region of interest" description="Disordered" evidence="10">
    <location>
        <begin position="1389"/>
        <end position="1419"/>
    </location>
</feature>
<dbReference type="GO" id="GO:0010160">
    <property type="term" value="P:formation of animal organ boundary"/>
    <property type="evidence" value="ECO:0007669"/>
    <property type="project" value="UniProtKB-ARBA"/>
</dbReference>
<dbReference type="SMART" id="SM00365">
    <property type="entry name" value="LRR_SD22"/>
    <property type="match status" value="5"/>
</dbReference>
<keyword evidence="5" id="KW-0433">Leucine-rich repeat</keyword>
<evidence type="ECO:0008006" key="17">
    <source>
        <dbReference type="Google" id="ProtNLM"/>
    </source>
</evidence>
<dbReference type="Gene3D" id="2.60.120.200">
    <property type="match status" value="1"/>
</dbReference>
<dbReference type="GO" id="GO:0048608">
    <property type="term" value="P:reproductive structure development"/>
    <property type="evidence" value="ECO:0007669"/>
    <property type="project" value="UniProtKB-ARBA"/>
</dbReference>
<dbReference type="GO" id="GO:0050919">
    <property type="term" value="P:negative chemotaxis"/>
    <property type="evidence" value="ECO:0007669"/>
    <property type="project" value="TreeGrafter"/>
</dbReference>
<dbReference type="SMART" id="SM00181">
    <property type="entry name" value="EGF"/>
    <property type="match status" value="7"/>
</dbReference>
<organism evidence="15 16">
    <name type="scientific">Anopheles minimus</name>
    <dbReference type="NCBI Taxonomy" id="112268"/>
    <lineage>
        <taxon>Eukaryota</taxon>
        <taxon>Metazoa</taxon>
        <taxon>Ecdysozoa</taxon>
        <taxon>Arthropoda</taxon>
        <taxon>Hexapoda</taxon>
        <taxon>Insecta</taxon>
        <taxon>Pterygota</taxon>
        <taxon>Neoptera</taxon>
        <taxon>Endopterygota</taxon>
        <taxon>Diptera</taxon>
        <taxon>Nematocera</taxon>
        <taxon>Culicoidea</taxon>
        <taxon>Culicidae</taxon>
        <taxon>Anophelinae</taxon>
        <taxon>Anopheles</taxon>
    </lineage>
</organism>
<protein>
    <recommendedName>
        <fullName evidence="17">Protein slit</fullName>
    </recommendedName>
</protein>